<dbReference type="PANTHER" id="PTHR12459">
    <property type="entry name" value="TRANSMEMBRANE PROTEIN 135-RELATED"/>
    <property type="match status" value="1"/>
</dbReference>
<keyword evidence="5 6" id="KW-0472">Membrane</keyword>
<feature type="transmembrane region" description="Helical" evidence="6">
    <location>
        <begin position="49"/>
        <end position="75"/>
    </location>
</feature>
<comment type="caution">
    <text evidence="8">The sequence shown here is derived from an EMBL/GenBank/DDBJ whole genome shotgun (WGS) entry which is preliminary data.</text>
</comment>
<gene>
    <name evidence="8" type="ORF">COCSUDRAFT_26596</name>
</gene>
<dbReference type="GeneID" id="17045239"/>
<organism evidence="8 9">
    <name type="scientific">Coccomyxa subellipsoidea (strain C-169)</name>
    <name type="common">Green microalga</name>
    <dbReference type="NCBI Taxonomy" id="574566"/>
    <lineage>
        <taxon>Eukaryota</taxon>
        <taxon>Viridiplantae</taxon>
        <taxon>Chlorophyta</taxon>
        <taxon>core chlorophytes</taxon>
        <taxon>Trebouxiophyceae</taxon>
        <taxon>Trebouxiophyceae incertae sedis</taxon>
        <taxon>Coccomyxaceae</taxon>
        <taxon>Coccomyxa</taxon>
        <taxon>Coccomyxa subellipsoidea</taxon>
    </lineage>
</organism>
<comment type="similarity">
    <text evidence="2">Belongs to the TMEM135 family.</text>
</comment>
<dbReference type="eggNOG" id="KOG1398">
    <property type="taxonomic scope" value="Eukaryota"/>
</dbReference>
<protein>
    <recommendedName>
        <fullName evidence="7">Transmembrane protein 135 N-terminal domain-containing protein</fullName>
    </recommendedName>
</protein>
<reference evidence="8 9" key="1">
    <citation type="journal article" date="2012" name="Genome Biol.">
        <title>The genome of the polar eukaryotic microalga coccomyxa subellipsoidea reveals traits of cold adaptation.</title>
        <authorList>
            <person name="Blanc G."/>
            <person name="Agarkova I."/>
            <person name="Grimwood J."/>
            <person name="Kuo A."/>
            <person name="Brueggeman A."/>
            <person name="Dunigan D."/>
            <person name="Gurnon J."/>
            <person name="Ladunga I."/>
            <person name="Lindquist E."/>
            <person name="Lucas S."/>
            <person name="Pangilinan J."/>
            <person name="Proschold T."/>
            <person name="Salamov A."/>
            <person name="Schmutz J."/>
            <person name="Weeks D."/>
            <person name="Yamada T."/>
            <person name="Claverie J.M."/>
            <person name="Grigoriev I."/>
            <person name="Van Etten J."/>
            <person name="Lomsadze A."/>
            <person name="Borodovsky M."/>
        </authorList>
    </citation>
    <scope>NUCLEOTIDE SEQUENCE [LARGE SCALE GENOMIC DNA]</scope>
    <source>
        <strain evidence="8 9">C-169</strain>
    </source>
</reference>
<feature type="domain" description="Transmembrane protein 135 N-terminal" evidence="7">
    <location>
        <begin position="274"/>
        <end position="392"/>
    </location>
</feature>
<dbReference type="Proteomes" id="UP000007264">
    <property type="component" value="Unassembled WGS sequence"/>
</dbReference>
<feature type="transmembrane region" description="Helical" evidence="6">
    <location>
        <begin position="96"/>
        <end position="118"/>
    </location>
</feature>
<dbReference type="GO" id="GO:0012505">
    <property type="term" value="C:endomembrane system"/>
    <property type="evidence" value="ECO:0007669"/>
    <property type="project" value="UniProtKB-SubCell"/>
</dbReference>
<evidence type="ECO:0000256" key="4">
    <source>
        <dbReference type="ARBA" id="ARBA00022989"/>
    </source>
</evidence>
<dbReference type="KEGG" id="csl:COCSUDRAFT_26596"/>
<dbReference type="RefSeq" id="XP_005651768.1">
    <property type="nucleotide sequence ID" value="XM_005651711.1"/>
</dbReference>
<dbReference type="PANTHER" id="PTHR12459:SF15">
    <property type="entry name" value="TRANSMEMBRANE PROTEIN 135"/>
    <property type="match status" value="1"/>
</dbReference>
<dbReference type="EMBL" id="AGSI01000001">
    <property type="protein sequence ID" value="EIE27224.1"/>
    <property type="molecule type" value="Genomic_DNA"/>
</dbReference>
<comment type="subcellular location">
    <subcellularLocation>
        <location evidence="1">Endomembrane system</location>
        <topology evidence="1">Multi-pass membrane protein</topology>
    </subcellularLocation>
</comment>
<keyword evidence="9" id="KW-1185">Reference proteome</keyword>
<name>I0Z9A5_COCSC</name>
<dbReference type="Pfam" id="PF15982">
    <property type="entry name" value="TMEM135_C_rich"/>
    <property type="match status" value="1"/>
</dbReference>
<evidence type="ECO:0000256" key="5">
    <source>
        <dbReference type="ARBA" id="ARBA00023136"/>
    </source>
</evidence>
<evidence type="ECO:0000256" key="3">
    <source>
        <dbReference type="ARBA" id="ARBA00022692"/>
    </source>
</evidence>
<evidence type="ECO:0000256" key="2">
    <source>
        <dbReference type="ARBA" id="ARBA00008924"/>
    </source>
</evidence>
<proteinExistence type="inferred from homology"/>
<evidence type="ECO:0000256" key="6">
    <source>
        <dbReference type="SAM" id="Phobius"/>
    </source>
</evidence>
<keyword evidence="4 6" id="KW-1133">Transmembrane helix</keyword>
<keyword evidence="3 6" id="KW-0812">Transmembrane</keyword>
<dbReference type="InterPro" id="IPR026749">
    <property type="entry name" value="Tmem135"/>
</dbReference>
<dbReference type="AlphaFoldDB" id="I0Z9A5"/>
<sequence length="484" mass="53504">MDAEPDAETGLLVSKTEPKKSALSTIRALHLVSLKDFDHERAWARYCNAIFRGAATGFCLRGGLHLLKFIFSIILSRKKNARTQPVSDMIADTLRYTGFLGAFAGIFVSVDEGIAALFGKERTARWRAFLAGALAGPSLLLTGPKTRHNSLAIYILLRGLTLLVRCGNKPDAPKPVQRLLTPTRWRHGDTALMCACTSQIGYSWICKPQTLPATFVHFLNHHGGKELWFYKAARELSERNWRGIPPGPLESLKGTEHEGTVATHPCEWAHEGETCSYSAAKFFPGAYLRALPVYLPVYVLPAILVHRKALFEKDGLAIWAKVFKGALRSSAFLGLYCTLCWRGACVGFQATRSASPPVIAASCWTGGLATLVEKKSRRMELAIYCASRALESFALCLVEWGLARRRDVPKRIDVLMFSAAAAAIMHCYSDGRGRHRDVFRSKYLNVLDFIFGNTGARARGPAAPHDPAANFLEPWEQARCHLAE</sequence>
<evidence type="ECO:0000313" key="9">
    <source>
        <dbReference type="Proteomes" id="UP000007264"/>
    </source>
</evidence>
<dbReference type="InterPro" id="IPR031926">
    <property type="entry name" value="TMEM135_N"/>
</dbReference>
<evidence type="ECO:0000256" key="1">
    <source>
        <dbReference type="ARBA" id="ARBA00004127"/>
    </source>
</evidence>
<evidence type="ECO:0000259" key="7">
    <source>
        <dbReference type="Pfam" id="PF15982"/>
    </source>
</evidence>
<accession>I0Z9A5</accession>
<dbReference type="OrthoDB" id="291792at2759"/>
<evidence type="ECO:0000313" key="8">
    <source>
        <dbReference type="EMBL" id="EIE27224.1"/>
    </source>
</evidence>